<accession>A0A840ZSM1</accession>
<dbReference type="AlphaFoldDB" id="A0A840ZSM1"/>
<organism evidence="1 2">
    <name type="scientific">Methylorubrum rhodinum</name>
    <dbReference type="NCBI Taxonomy" id="29428"/>
    <lineage>
        <taxon>Bacteria</taxon>
        <taxon>Pseudomonadati</taxon>
        <taxon>Pseudomonadota</taxon>
        <taxon>Alphaproteobacteria</taxon>
        <taxon>Hyphomicrobiales</taxon>
        <taxon>Methylobacteriaceae</taxon>
        <taxon>Methylorubrum</taxon>
    </lineage>
</organism>
<comment type="caution">
    <text evidence="1">The sequence shown here is derived from an EMBL/GenBank/DDBJ whole genome shotgun (WGS) entry which is preliminary data.</text>
</comment>
<evidence type="ECO:0000313" key="2">
    <source>
        <dbReference type="Proteomes" id="UP000583454"/>
    </source>
</evidence>
<dbReference type="Proteomes" id="UP000583454">
    <property type="component" value="Unassembled WGS sequence"/>
</dbReference>
<proteinExistence type="predicted"/>
<evidence type="ECO:0000313" key="1">
    <source>
        <dbReference type="EMBL" id="MBB5760340.1"/>
    </source>
</evidence>
<keyword evidence="2" id="KW-1185">Reference proteome</keyword>
<name>A0A840ZSM1_9HYPH</name>
<dbReference type="EMBL" id="JACHOP010000045">
    <property type="protein sequence ID" value="MBB5760340.1"/>
    <property type="molecule type" value="Genomic_DNA"/>
</dbReference>
<gene>
    <name evidence="1" type="ORF">HNR00_005089</name>
</gene>
<sequence length="195" mass="20715">MVNARAAIAAHRAAYDAFQVAVGDAPSLEAEDAYDAASDALVAAICPSRADAGALLAYLRWWMAEEIEFRKAYEPAYRIAEARATDLAAWLEPAEPTVPDPIFTAIEMVAEAERAHTVALAGLDENDAAQVQSANTAADASSSAFKRASKVMPTTWGGLRALAEFYAREAEANEPFSSGGRYLAHLAAAIAEVRP</sequence>
<reference evidence="1 2" key="1">
    <citation type="submission" date="2020-08" db="EMBL/GenBank/DDBJ databases">
        <title>Genomic Encyclopedia of Type Strains, Phase IV (KMG-IV): sequencing the most valuable type-strain genomes for metagenomic binning, comparative biology and taxonomic classification.</title>
        <authorList>
            <person name="Goeker M."/>
        </authorList>
    </citation>
    <scope>NUCLEOTIDE SEQUENCE [LARGE SCALE GENOMIC DNA]</scope>
    <source>
        <strain evidence="1 2">DSM 2163</strain>
    </source>
</reference>
<protein>
    <submittedName>
        <fullName evidence="1">Uncharacterized protein</fullName>
    </submittedName>
</protein>
<dbReference type="RefSeq" id="WP_183574223.1">
    <property type="nucleotide sequence ID" value="NZ_JACHOP010000045.1"/>
</dbReference>